<keyword evidence="2" id="KW-0812">Transmembrane</keyword>
<dbReference type="PANTHER" id="PTHR37464">
    <property type="entry name" value="BLL2463 PROTEIN"/>
    <property type="match status" value="1"/>
</dbReference>
<dbReference type="RefSeq" id="WP_173583925.1">
    <property type="nucleotide sequence ID" value="NZ_WOTB01000017.1"/>
</dbReference>
<dbReference type="InterPro" id="IPR011933">
    <property type="entry name" value="Double_TM_dom"/>
</dbReference>
<feature type="domain" description="DUF4159" evidence="4">
    <location>
        <begin position="754"/>
        <end position="968"/>
    </location>
</feature>
<dbReference type="Gene3D" id="3.40.50.12140">
    <property type="entry name" value="Domain of unknown function DUF4159"/>
    <property type="match status" value="1"/>
</dbReference>
<dbReference type="CDD" id="cd03143">
    <property type="entry name" value="A4_beta-galactosidase_middle_domain"/>
    <property type="match status" value="1"/>
</dbReference>
<dbReference type="Gene3D" id="3.40.50.880">
    <property type="match status" value="1"/>
</dbReference>
<dbReference type="Proteomes" id="UP000635278">
    <property type="component" value="Unassembled WGS sequence"/>
</dbReference>
<gene>
    <name evidence="5" type="ORF">GOB93_12895</name>
</gene>
<organism evidence="5 6">
    <name type="scientific">Acetobacter musti</name>
    <dbReference type="NCBI Taxonomy" id="864732"/>
    <lineage>
        <taxon>Bacteria</taxon>
        <taxon>Pseudomonadati</taxon>
        <taxon>Pseudomonadota</taxon>
        <taxon>Alphaproteobacteria</taxon>
        <taxon>Acetobacterales</taxon>
        <taxon>Acetobacteraceae</taxon>
        <taxon>Acetobacter</taxon>
    </lineage>
</organism>
<evidence type="ECO:0000313" key="5">
    <source>
        <dbReference type="EMBL" id="NHN85533.1"/>
    </source>
</evidence>
<feature type="region of interest" description="Disordered" evidence="1">
    <location>
        <begin position="420"/>
        <end position="449"/>
    </location>
</feature>
<dbReference type="EMBL" id="WOTB01000017">
    <property type="protein sequence ID" value="NHN85533.1"/>
    <property type="molecule type" value="Genomic_DNA"/>
</dbReference>
<dbReference type="Pfam" id="PF13709">
    <property type="entry name" value="DUF4159"/>
    <property type="match status" value="1"/>
</dbReference>
<sequence length="988" mass="103373">MMFHSPALLAAFVLLPAIWLLLRARPPMPRTQIFPPVSLLALLKPEKNDAATPPLWLLLLRILAAGLLIAGLAGPVLTGRPVTLPGTGTLLLVIDDGLMSAADWSERNAAAQTILDAAAHNGRQVILLRTAHDNGSGPAADGTTGGNTSRLVPMSAKRAIMMLDATRPCPWDSRRGHIAEDLQALAKAGTQIGAVLYLSDGIASPGTQGKLADEAFARALRALGSVQEIRFHGSEPVVLISAHSDTAAAERAPGPDAPGIMARLVTVPAATPRKVRVRAHSQDGGTLALTDVTIPANAENVAVPVTLPTAMRNRVDMLSVDGYSSAAATLLLDEGDRLRPVGLISTGTSDTPLVGSLFYLRRALGPTADLREGAAAALIGQPLSVLIAPDGALADADSRHKIAEWVHNGGTLIRFAGRTLAGHEDGGNGPDQPEGEASDRETPEETSVEDTLLPVPLMPTARQLGGTMSWGRPQTLAAFSSDSPFHGLIVPDDVTVSRQILAQPAADLFSHSWAKLADGTPLVTHTSLGKGEIVLFHVTPTADWSSLPLSGLFVEMLDRLVEHAAGVDAPADDAVLTPVLTLDGDGSLGPPPSFARGLPASRFGTEPPSPEHPPGLYGSQASRRALNVGDTVTRVAVAAPAGTVTNPAGRRPDRSLGPAFLAAALLLLALDACLTLLMRGMTFLWRPKPGSNRKVLQMTLSSGIVFATLGNVTTYAQEVGTAPGTQPSDITSPAVGMIGEGQNSDIPGAALETRLAYVLTGNDEVDTVSREGLQGLSGYVNSRTSAILGHPDGVTPGVDDLSYYPLLYWPIIPGAKASPRMTSALTSFMAHGGMIIIDTQGVDNEAGNSDNDAAVTEGGGGSAAALRRAMAGLPIPPLTKLNDHHVLTHTFYLLHEFPGRYAGSPVWVAREGEAENDDVSPVIIGSSDWAHAWAVDENGDTRFAVIPGGDDQRRMAYRFGVNAVIYALTGNYKADQVHVPAILRRLGQ</sequence>
<protein>
    <submittedName>
        <fullName evidence="5">DUF4159 domain-containing protein</fullName>
    </submittedName>
</protein>
<dbReference type="NCBIfam" id="TIGR02226">
    <property type="entry name" value="two_anch"/>
    <property type="match status" value="1"/>
</dbReference>
<evidence type="ECO:0000256" key="2">
    <source>
        <dbReference type="SAM" id="Phobius"/>
    </source>
</evidence>
<proteinExistence type="predicted"/>
<comment type="caution">
    <text evidence="5">The sequence shown here is derived from an EMBL/GenBank/DDBJ whole genome shotgun (WGS) entry which is preliminary data.</text>
</comment>
<evidence type="ECO:0000313" key="6">
    <source>
        <dbReference type="Proteomes" id="UP000635278"/>
    </source>
</evidence>
<reference evidence="5 6" key="1">
    <citation type="journal article" date="2020" name="Int. J. Syst. Evol. Microbiol.">
        <title>Novel acetic acid bacteria from cider fermentations: Acetobacter conturbans sp. nov. and Acetobacter fallax sp. nov.</title>
        <authorList>
            <person name="Sombolestani A.S."/>
            <person name="Cleenwerck I."/>
            <person name="Cnockaert M."/>
            <person name="Borremans W."/>
            <person name="Wieme A.D."/>
            <person name="De Vuyst L."/>
            <person name="Vandamme P."/>
        </authorList>
    </citation>
    <scope>NUCLEOTIDE SEQUENCE [LARGE SCALE GENOMIC DNA]</scope>
    <source>
        <strain evidence="5 6">LMG 30640</strain>
    </source>
</reference>
<dbReference type="PANTHER" id="PTHR37464:SF1">
    <property type="entry name" value="BLL2463 PROTEIN"/>
    <property type="match status" value="1"/>
</dbReference>
<evidence type="ECO:0000259" key="3">
    <source>
        <dbReference type="Pfam" id="PF07584"/>
    </source>
</evidence>
<feature type="domain" description="Aerotolerance regulator N-terminal" evidence="3">
    <location>
        <begin position="1"/>
        <end position="75"/>
    </location>
</feature>
<keyword evidence="2" id="KW-0472">Membrane</keyword>
<keyword evidence="6" id="KW-1185">Reference proteome</keyword>
<dbReference type="InterPro" id="IPR024163">
    <property type="entry name" value="Aerotolerance_reg_N"/>
</dbReference>
<dbReference type="InterPro" id="IPR029062">
    <property type="entry name" value="Class_I_gatase-like"/>
</dbReference>
<accession>A0ABX0JU30</accession>
<name>A0ABX0JU30_9PROT</name>
<feature type="transmembrane region" description="Helical" evidence="2">
    <location>
        <begin position="55"/>
        <end position="77"/>
    </location>
</feature>
<evidence type="ECO:0000256" key="1">
    <source>
        <dbReference type="SAM" id="MobiDB-lite"/>
    </source>
</evidence>
<keyword evidence="2" id="KW-1133">Transmembrane helix</keyword>
<dbReference type="Pfam" id="PF07584">
    <property type="entry name" value="BatA"/>
    <property type="match status" value="1"/>
</dbReference>
<dbReference type="InterPro" id="IPR025297">
    <property type="entry name" value="DUF4159"/>
</dbReference>
<evidence type="ECO:0000259" key="4">
    <source>
        <dbReference type="Pfam" id="PF13709"/>
    </source>
</evidence>
<feature type="region of interest" description="Disordered" evidence="1">
    <location>
        <begin position="587"/>
        <end position="617"/>
    </location>
</feature>